<dbReference type="GO" id="GO:0006289">
    <property type="term" value="P:nucleotide-excision repair"/>
    <property type="evidence" value="ECO:0007669"/>
    <property type="project" value="TreeGrafter"/>
</dbReference>
<name>A0A7J7GDY8_CAMSI</name>
<dbReference type="InterPro" id="IPR004591">
    <property type="entry name" value="Rfa1"/>
</dbReference>
<keyword evidence="3 13" id="KW-0235">DNA replication</keyword>
<evidence type="ECO:0000313" key="16">
    <source>
        <dbReference type="EMBL" id="KAF5938962.1"/>
    </source>
</evidence>
<evidence type="ECO:0000256" key="9">
    <source>
        <dbReference type="ARBA" id="ARBA00023172"/>
    </source>
</evidence>
<dbReference type="PANTHER" id="PTHR23273:SF4">
    <property type="entry name" value="REPLICATION PROTEIN A OB DOMAIN-CONTAINING PROTEIN"/>
    <property type="match status" value="1"/>
</dbReference>
<organism evidence="16 17">
    <name type="scientific">Camellia sinensis</name>
    <name type="common">Tea plant</name>
    <name type="synonym">Thea sinensis</name>
    <dbReference type="NCBI Taxonomy" id="4442"/>
    <lineage>
        <taxon>Eukaryota</taxon>
        <taxon>Viridiplantae</taxon>
        <taxon>Streptophyta</taxon>
        <taxon>Embryophyta</taxon>
        <taxon>Tracheophyta</taxon>
        <taxon>Spermatophyta</taxon>
        <taxon>Magnoliopsida</taxon>
        <taxon>eudicotyledons</taxon>
        <taxon>Gunneridae</taxon>
        <taxon>Pentapetalae</taxon>
        <taxon>asterids</taxon>
        <taxon>Ericales</taxon>
        <taxon>Theaceae</taxon>
        <taxon>Camellia</taxon>
    </lineage>
</organism>
<dbReference type="Pfam" id="PF01336">
    <property type="entry name" value="tRNA_anti-codon"/>
    <property type="match status" value="1"/>
</dbReference>
<keyword evidence="4 13" id="KW-0479">Metal-binding</keyword>
<comment type="caution">
    <text evidence="16">The sequence shown here is derived from an EMBL/GenBank/DDBJ whole genome shotgun (WGS) entry which is preliminary data.</text>
</comment>
<dbReference type="CDD" id="cd04475">
    <property type="entry name" value="RPA1_DBD_B"/>
    <property type="match status" value="1"/>
</dbReference>
<dbReference type="Pfam" id="PF00098">
    <property type="entry name" value="zf-CCHC"/>
    <property type="match status" value="2"/>
</dbReference>
<comment type="subunit">
    <text evidence="13">Heterotrimer of RPA1, RPA2 and RPA3 (canonical replication protein A complex).</text>
</comment>
<evidence type="ECO:0000256" key="14">
    <source>
        <dbReference type="SAM" id="MobiDB-lite"/>
    </source>
</evidence>
<evidence type="ECO:0000256" key="4">
    <source>
        <dbReference type="ARBA" id="ARBA00022723"/>
    </source>
</evidence>
<dbReference type="SMART" id="SM00343">
    <property type="entry name" value="ZnF_C2HC"/>
    <property type="match status" value="3"/>
</dbReference>
<dbReference type="GO" id="GO:0007004">
    <property type="term" value="P:telomere maintenance via telomerase"/>
    <property type="evidence" value="ECO:0007669"/>
    <property type="project" value="TreeGrafter"/>
</dbReference>
<dbReference type="FunFam" id="2.40.50.140:FF:000041">
    <property type="entry name" value="Replication protein A subunit"/>
    <property type="match status" value="1"/>
</dbReference>
<dbReference type="GO" id="GO:0008270">
    <property type="term" value="F:zinc ion binding"/>
    <property type="evidence" value="ECO:0007669"/>
    <property type="project" value="UniProtKB-KW"/>
</dbReference>
<evidence type="ECO:0000256" key="7">
    <source>
        <dbReference type="ARBA" id="ARBA00022833"/>
    </source>
</evidence>
<dbReference type="InterPro" id="IPR012340">
    <property type="entry name" value="NA-bd_OB-fold"/>
</dbReference>
<dbReference type="InterPro" id="IPR004365">
    <property type="entry name" value="NA-bd_OB_tRNA"/>
</dbReference>
<evidence type="ECO:0000313" key="17">
    <source>
        <dbReference type="Proteomes" id="UP000593564"/>
    </source>
</evidence>
<dbReference type="CDD" id="cd04476">
    <property type="entry name" value="RPA1_DBD_C"/>
    <property type="match status" value="1"/>
</dbReference>
<reference evidence="16 17" key="2">
    <citation type="submission" date="2020-07" db="EMBL/GenBank/DDBJ databases">
        <title>Genome assembly of wild tea tree DASZ reveals pedigree and selection history of tea varieties.</title>
        <authorList>
            <person name="Zhang W."/>
        </authorList>
    </citation>
    <scope>NUCLEOTIDE SEQUENCE [LARGE SCALE GENOMIC DNA]</scope>
    <source>
        <strain evidence="17">cv. G240</strain>
        <tissue evidence="16">Leaf</tissue>
    </source>
</reference>
<dbReference type="PANTHER" id="PTHR23273">
    <property type="entry name" value="REPLICATION FACTOR A 1, RFA1"/>
    <property type="match status" value="1"/>
</dbReference>
<dbReference type="AlphaFoldDB" id="A0A7J7GDY8"/>
<dbReference type="InterPro" id="IPR007199">
    <property type="entry name" value="Rep_factor-A_N"/>
</dbReference>
<keyword evidence="9" id="KW-0233">DNA recombination</keyword>
<dbReference type="CDD" id="cd04477">
    <property type="entry name" value="RPA1N"/>
    <property type="match status" value="1"/>
</dbReference>
<feature type="domain" description="CCHC-type" evidence="15">
    <location>
        <begin position="924"/>
        <end position="938"/>
    </location>
</feature>
<keyword evidence="17" id="KW-1185">Reference proteome</keyword>
<dbReference type="Pfam" id="PF08646">
    <property type="entry name" value="Rep_fac-A_C"/>
    <property type="match status" value="1"/>
</dbReference>
<keyword evidence="11 13" id="KW-0539">Nucleus</keyword>
<feature type="compositionally biased region" description="Polar residues" evidence="14">
    <location>
        <begin position="197"/>
        <end position="211"/>
    </location>
</feature>
<keyword evidence="6 12" id="KW-0863">Zinc-finger</keyword>
<comment type="subcellular location">
    <subcellularLocation>
        <location evidence="1 13">Nucleus</location>
    </subcellularLocation>
</comment>
<dbReference type="Gene3D" id="4.10.60.10">
    <property type="entry name" value="Zinc finger, CCHC-type"/>
    <property type="match status" value="2"/>
</dbReference>
<dbReference type="GO" id="GO:0005662">
    <property type="term" value="C:DNA replication factor A complex"/>
    <property type="evidence" value="ECO:0007669"/>
    <property type="project" value="TreeGrafter"/>
</dbReference>
<dbReference type="Gene3D" id="2.40.50.140">
    <property type="entry name" value="Nucleic acid-binding proteins"/>
    <property type="match status" value="4"/>
</dbReference>
<dbReference type="SUPFAM" id="SSF57756">
    <property type="entry name" value="Retrovirus zinc finger-like domains"/>
    <property type="match status" value="1"/>
</dbReference>
<dbReference type="SUPFAM" id="SSF50249">
    <property type="entry name" value="Nucleic acid-binding proteins"/>
    <property type="match status" value="4"/>
</dbReference>
<reference evidence="17" key="1">
    <citation type="journal article" date="2020" name="Nat. Commun.">
        <title>Genome assembly of wild tea tree DASZ reveals pedigree and selection history of tea varieties.</title>
        <authorList>
            <person name="Zhang W."/>
            <person name="Zhang Y."/>
            <person name="Qiu H."/>
            <person name="Guo Y."/>
            <person name="Wan H."/>
            <person name="Zhang X."/>
            <person name="Scossa F."/>
            <person name="Alseekh S."/>
            <person name="Zhang Q."/>
            <person name="Wang P."/>
            <person name="Xu L."/>
            <person name="Schmidt M.H."/>
            <person name="Jia X."/>
            <person name="Li D."/>
            <person name="Zhu A."/>
            <person name="Guo F."/>
            <person name="Chen W."/>
            <person name="Ni D."/>
            <person name="Usadel B."/>
            <person name="Fernie A.R."/>
            <person name="Wen W."/>
        </authorList>
    </citation>
    <scope>NUCLEOTIDE SEQUENCE [LARGE SCALE GENOMIC DNA]</scope>
    <source>
        <strain evidence="17">cv. G240</strain>
    </source>
</reference>
<evidence type="ECO:0000256" key="3">
    <source>
        <dbReference type="ARBA" id="ARBA00022705"/>
    </source>
</evidence>
<dbReference type="InterPro" id="IPR031657">
    <property type="entry name" value="REPA_OB_2"/>
</dbReference>
<gene>
    <name evidence="16" type="ORF">HYC85_023221</name>
</gene>
<dbReference type="GO" id="GO:0003684">
    <property type="term" value="F:damaged DNA binding"/>
    <property type="evidence" value="ECO:0007669"/>
    <property type="project" value="TreeGrafter"/>
</dbReference>
<keyword evidence="7 13" id="KW-0862">Zinc</keyword>
<dbReference type="InterPro" id="IPR047192">
    <property type="entry name" value="Euk_RPA1_DBD_C"/>
</dbReference>
<feature type="domain" description="CCHC-type" evidence="15">
    <location>
        <begin position="891"/>
        <end position="905"/>
    </location>
</feature>
<evidence type="ECO:0000256" key="5">
    <source>
        <dbReference type="ARBA" id="ARBA00022763"/>
    </source>
</evidence>
<dbReference type="Proteomes" id="UP000593564">
    <property type="component" value="Unassembled WGS sequence"/>
</dbReference>
<keyword evidence="8 13" id="KW-0238">DNA-binding</keyword>
<feature type="domain" description="CCHC-type" evidence="15">
    <location>
        <begin position="845"/>
        <end position="860"/>
    </location>
</feature>
<dbReference type="InterPro" id="IPR001878">
    <property type="entry name" value="Znf_CCHC"/>
</dbReference>
<proteinExistence type="inferred from homology"/>
<dbReference type="GO" id="GO:0043047">
    <property type="term" value="F:single-stranded telomeric DNA binding"/>
    <property type="evidence" value="ECO:0007669"/>
    <property type="project" value="TreeGrafter"/>
</dbReference>
<accession>A0A7J7GDY8</accession>
<sequence>MSILKFSYPPPKIPIITFRAFPLKIPFHAASSPLGFQKFTLSLSLGIRSIDFLQLSSQFLGKISKMAINLTEGAVAMLTSGEQGSDVKPVLQVADLRLVNTQNQSNERYRILLSDGSHLQQGMLATQKNDLVRSQSLQKGSIVQLTQFVCNVIQGRTIIIIIDLNVILDKCDPIGEPKQYERPGINTGAAPGARPSAQMQSTMDQPGTVTGNPPPYVGSSLGGSVVKPNLPGGTLPNQPTVDRSADSHSYGGGSFASNPDSGRYNAANTHVMYPKTEIGAGISRAPMNNYGRPPQAAYQQPPPMYTNRGPVAKNEAAPRIIPIAALNPYQGRWTIKARVTAKGELRHYNNPRGEGKVFSFDLLDSDGGEIRVTCFNAVADQFYNQIESGKVYLISKGSLKPAQKAFNHLRNDHEILLDSTSTVQPCPEDDNLIPRQQFHFRPIIDVESLETNSIVDVIGVVYFISPSTSIMRKNGTETQKRVLQLKDMSGRSVELTLWGNFCNAEGLEMQKMCDSGLFPVLAVKSGRVSEFNGKAVGTISSSQLIIEPDFPEARRLKEWFEKEGRNTPSVSISRETTSIGRTDVRKTISQIKDEKLGTSEKPDWITVSAAISFMKVDNFCYTACPIMIGDRQCNKKVTNNGDGKWRCDRCDQSVDECDYRYILQFQIQDHTGLTWVTAFQECGEEIMGISAKDLYYLKYEEQDDERFGEIVRKVLFNKFVFKLKVKEEMFSDEQRVKSTVVKAEKVNFLSESRFLLDLMDKLKVENVGSSAPMTDNVFLNTGVNSPGSGSVGARQPPLPSASYMGSTSNAGGEFGLPANQVGQYVNQYSSSRLPTSGSTGMYLSCNSCGGSGHSSTNCPSVMSGQGQSYGGGFANRASPGAGVGGGASGECFKCNQSGHWARDCPGLSNVPAGAGVGGGASGECFKCNQPGHWARDCPGLSNVPPAYGSGSVTPGRYGGVPKQRVGGF</sequence>
<evidence type="ECO:0000259" key="15">
    <source>
        <dbReference type="PROSITE" id="PS50158"/>
    </source>
</evidence>
<evidence type="ECO:0000256" key="6">
    <source>
        <dbReference type="ARBA" id="ARBA00022771"/>
    </source>
</evidence>
<dbReference type="CDD" id="cd04474">
    <property type="entry name" value="RPA1_DBD_A"/>
    <property type="match status" value="1"/>
</dbReference>
<dbReference type="PROSITE" id="PS50158">
    <property type="entry name" value="ZF_CCHC"/>
    <property type="match status" value="3"/>
</dbReference>
<dbReference type="GO" id="GO:0006260">
    <property type="term" value="P:DNA replication"/>
    <property type="evidence" value="ECO:0007669"/>
    <property type="project" value="UniProtKB-KW"/>
</dbReference>
<keyword evidence="10" id="KW-0234">DNA repair</keyword>
<dbReference type="NCBIfam" id="TIGR00617">
    <property type="entry name" value="rpa1"/>
    <property type="match status" value="1"/>
</dbReference>
<evidence type="ECO:0000256" key="10">
    <source>
        <dbReference type="ARBA" id="ARBA00023204"/>
    </source>
</evidence>
<evidence type="ECO:0000256" key="1">
    <source>
        <dbReference type="ARBA" id="ARBA00004123"/>
    </source>
</evidence>
<evidence type="ECO:0000256" key="11">
    <source>
        <dbReference type="ARBA" id="ARBA00023242"/>
    </source>
</evidence>
<dbReference type="Pfam" id="PF04057">
    <property type="entry name" value="Rep-A_N"/>
    <property type="match status" value="1"/>
</dbReference>
<dbReference type="GO" id="GO:0007140">
    <property type="term" value="P:male meiotic nuclear division"/>
    <property type="evidence" value="ECO:0007669"/>
    <property type="project" value="UniProtKB-ARBA"/>
</dbReference>
<dbReference type="Pfam" id="PF16900">
    <property type="entry name" value="REPA_OB_2"/>
    <property type="match status" value="1"/>
</dbReference>
<evidence type="ECO:0000256" key="13">
    <source>
        <dbReference type="RuleBase" id="RU364130"/>
    </source>
</evidence>
<evidence type="ECO:0000256" key="12">
    <source>
        <dbReference type="PROSITE-ProRule" id="PRU00047"/>
    </source>
</evidence>
<dbReference type="InterPro" id="IPR013955">
    <property type="entry name" value="Rep_factor-A_C"/>
</dbReference>
<comment type="function">
    <text evidence="13">Component of the replication protein A complex (RPA) required for DNA recombination, repair and replication. The activity of RPA is mediated by single-stranded DNA binding and protein interactions. Probably involved in repair of double-strand DNA breaks (DSBs) induced by genotoxic stresses.</text>
</comment>
<comment type="similarity">
    <text evidence="2 13">Belongs to the replication factor A protein 1 family.</text>
</comment>
<dbReference type="EMBL" id="JACBKZ010000011">
    <property type="protein sequence ID" value="KAF5938962.1"/>
    <property type="molecule type" value="Genomic_DNA"/>
</dbReference>
<dbReference type="FunFam" id="2.40.50.140:FF:000090">
    <property type="entry name" value="Replication protein A subunit"/>
    <property type="match status" value="1"/>
</dbReference>
<keyword evidence="5" id="KW-0227">DNA damage</keyword>
<dbReference type="FunFam" id="2.40.50.140:FF:000064">
    <property type="entry name" value="Replication protein A subunit"/>
    <property type="match status" value="1"/>
</dbReference>
<dbReference type="GO" id="GO:0000724">
    <property type="term" value="P:double-strand break repair via homologous recombination"/>
    <property type="evidence" value="ECO:0007669"/>
    <property type="project" value="TreeGrafter"/>
</dbReference>
<dbReference type="FunFam" id="2.40.50.140:FF:000117">
    <property type="entry name" value="Replication protein A subunit"/>
    <property type="match status" value="1"/>
</dbReference>
<dbReference type="InterPro" id="IPR036875">
    <property type="entry name" value="Znf_CCHC_sf"/>
</dbReference>
<evidence type="ECO:0000256" key="2">
    <source>
        <dbReference type="ARBA" id="ARBA00005690"/>
    </source>
</evidence>
<feature type="region of interest" description="Disordered" evidence="14">
    <location>
        <begin position="176"/>
        <end position="264"/>
    </location>
</feature>
<evidence type="ECO:0000256" key="8">
    <source>
        <dbReference type="ARBA" id="ARBA00023125"/>
    </source>
</evidence>
<protein>
    <recommendedName>
        <fullName evidence="13">Replication protein A subunit</fullName>
    </recommendedName>
</protein>